<protein>
    <submittedName>
        <fullName evidence="2">Uncharacterized protein</fullName>
    </submittedName>
</protein>
<accession>A0A9W6MGV6</accession>
<dbReference type="Proteomes" id="UP001143474">
    <property type="component" value="Unassembled WGS sequence"/>
</dbReference>
<gene>
    <name evidence="2" type="ORF">GCM10017600_75960</name>
</gene>
<comment type="caution">
    <text evidence="2">The sequence shown here is derived from an EMBL/GenBank/DDBJ whole genome shotgun (WGS) entry which is preliminary data.</text>
</comment>
<reference evidence="2" key="1">
    <citation type="journal article" date="2014" name="Int. J. Syst. Evol. Microbiol.">
        <title>Complete genome sequence of Corynebacterium casei LMG S-19264T (=DSM 44701T), isolated from a smear-ripened cheese.</title>
        <authorList>
            <consortium name="US DOE Joint Genome Institute (JGI-PGF)"/>
            <person name="Walter F."/>
            <person name="Albersmeier A."/>
            <person name="Kalinowski J."/>
            <person name="Ruckert C."/>
        </authorList>
    </citation>
    <scope>NUCLEOTIDE SEQUENCE</scope>
    <source>
        <strain evidence="2">VKM Ac-2007</strain>
    </source>
</reference>
<evidence type="ECO:0000313" key="3">
    <source>
        <dbReference type="Proteomes" id="UP001143474"/>
    </source>
</evidence>
<evidence type="ECO:0000313" key="2">
    <source>
        <dbReference type="EMBL" id="GLK14184.1"/>
    </source>
</evidence>
<dbReference type="RefSeq" id="WP_271222432.1">
    <property type="nucleotide sequence ID" value="NZ_BAAAVD010000018.1"/>
</dbReference>
<name>A0A9W6MGV6_9ACTN</name>
<proteinExistence type="predicted"/>
<feature type="region of interest" description="Disordered" evidence="1">
    <location>
        <begin position="1"/>
        <end position="43"/>
    </location>
</feature>
<feature type="compositionally biased region" description="Low complexity" evidence="1">
    <location>
        <begin position="20"/>
        <end position="34"/>
    </location>
</feature>
<dbReference type="EMBL" id="BSEV01000029">
    <property type="protein sequence ID" value="GLK14184.1"/>
    <property type="molecule type" value="Genomic_DNA"/>
</dbReference>
<keyword evidence="3" id="KW-1185">Reference proteome</keyword>
<dbReference type="AlphaFoldDB" id="A0A9W6MGV6"/>
<sequence length="67" mass="7429">MRHHPSRRRADLAALMSAGESESATRTRSAAAPAHDADRDRNGVWKLQVRDVHSYDVGAIDPWSTAF</sequence>
<evidence type="ECO:0000256" key="1">
    <source>
        <dbReference type="SAM" id="MobiDB-lite"/>
    </source>
</evidence>
<reference evidence="2" key="2">
    <citation type="submission" date="2023-01" db="EMBL/GenBank/DDBJ databases">
        <authorList>
            <person name="Sun Q."/>
            <person name="Evtushenko L."/>
        </authorList>
    </citation>
    <scope>NUCLEOTIDE SEQUENCE</scope>
    <source>
        <strain evidence="2">VKM Ac-2007</strain>
    </source>
</reference>
<organism evidence="2 3">
    <name type="scientific">Streptosporangium carneum</name>
    <dbReference type="NCBI Taxonomy" id="47481"/>
    <lineage>
        <taxon>Bacteria</taxon>
        <taxon>Bacillati</taxon>
        <taxon>Actinomycetota</taxon>
        <taxon>Actinomycetes</taxon>
        <taxon>Streptosporangiales</taxon>
        <taxon>Streptosporangiaceae</taxon>
        <taxon>Streptosporangium</taxon>
    </lineage>
</organism>